<dbReference type="GO" id="GO:0000155">
    <property type="term" value="F:phosphorelay sensor kinase activity"/>
    <property type="evidence" value="ECO:0007669"/>
    <property type="project" value="TreeGrafter"/>
</dbReference>
<dbReference type="PANTHER" id="PTHR43547:SF2">
    <property type="entry name" value="HYBRID SIGNAL TRANSDUCTION HISTIDINE KINASE C"/>
    <property type="match status" value="1"/>
</dbReference>
<dbReference type="SMART" id="SM00448">
    <property type="entry name" value="REC"/>
    <property type="match status" value="1"/>
</dbReference>
<dbReference type="EMBL" id="CP028475">
    <property type="protein sequence ID" value="AVW91866.1"/>
    <property type="molecule type" value="Genomic_DNA"/>
</dbReference>
<dbReference type="PROSITE" id="PS50109">
    <property type="entry name" value="HIS_KIN"/>
    <property type="match status" value="1"/>
</dbReference>
<feature type="domain" description="Histidine kinase" evidence="3">
    <location>
        <begin position="21"/>
        <end position="238"/>
    </location>
</feature>
<keyword evidence="1 2" id="KW-0597">Phosphoprotein</keyword>
<name>A0A2R4M3Y1_9RHOB</name>
<dbReference type="CDD" id="cd00075">
    <property type="entry name" value="HATPase"/>
    <property type="match status" value="1"/>
</dbReference>
<dbReference type="AlphaFoldDB" id="A0A2R4M3Y1"/>
<evidence type="ECO:0000259" key="3">
    <source>
        <dbReference type="PROSITE" id="PS50109"/>
    </source>
</evidence>
<dbReference type="Proteomes" id="UP000241447">
    <property type="component" value="Chromosome"/>
</dbReference>
<sequence length="532" mass="57774">MTERGQKSQNLLIEDAGRISLLSHDIRSTFAELQSGLSTLDHIELPPHLTGDVQQLVATGAHLGRLLDEVASLMFHDHKQRPATRLMVNPRDILTKLALRWQRITTRFGSSLHLEGLETMPTRADLDMLSLERVLSNLVSNALHHAGPGQISLKVSRQATENGTNIIVRICDTGPGFPPHVFTSHEGRPPIPIGSGEPGSGYGLYVACDAARRLGGRLTLRNLPEAGAEACLILPIHADQGLDHWADQWSETAPPPQKPLYPMLRSYTALLVEDSDTLRLTMHHNLETLGLTVVDATDGAEALDILSDPGTTIDLVFLDIELPLVSGPQVIAALRKRGVTPPPVIAVTSHVFDLNMQAIRATGVHDILSKPFPSKTAILHVTCRALGLPLPVTDQEPAPPAYQTTNAPLGLHDLTARLPKAVAEDVLTRLSADLTRYLGLGISAAKSIPSQDAKNTLRLATHSLSGLFATAHRTKAQNLARHVSEQADVMSRAEIIAILETLRQTVTDIQKSIHLLTHSETDTNVPKTNFDR</sequence>
<dbReference type="Pfam" id="PF02518">
    <property type="entry name" value="HATPase_c"/>
    <property type="match status" value="1"/>
</dbReference>
<dbReference type="OrthoDB" id="7873557at2"/>
<reference evidence="5 6" key="1">
    <citation type="submission" date="2018-03" db="EMBL/GenBank/DDBJ databases">
        <title>The Complete Genome of Celeribacter baekdonensis strain LH4, a Thiosulfate-Oxidizing Alphaproteobacterium Isolated from Gulf of Mexico Continental Slope Sediments.</title>
        <authorList>
            <person name="Flood B.E."/>
            <person name="Bailey J.V."/>
            <person name="Leprich D."/>
        </authorList>
    </citation>
    <scope>NUCLEOTIDE SEQUENCE [LARGE SCALE GENOMIC DNA]</scope>
    <source>
        <strain evidence="5 6">LH4</strain>
    </source>
</reference>
<dbReference type="RefSeq" id="WP_159075265.1">
    <property type="nucleotide sequence ID" value="NZ_CP028475.1"/>
</dbReference>
<evidence type="ECO:0000313" key="6">
    <source>
        <dbReference type="Proteomes" id="UP000241447"/>
    </source>
</evidence>
<feature type="domain" description="Response regulatory" evidence="4">
    <location>
        <begin position="268"/>
        <end position="385"/>
    </location>
</feature>
<dbReference type="KEGG" id="cbak:DA792_12925"/>
<proteinExistence type="predicted"/>
<evidence type="ECO:0000256" key="1">
    <source>
        <dbReference type="ARBA" id="ARBA00022553"/>
    </source>
</evidence>
<evidence type="ECO:0000313" key="5">
    <source>
        <dbReference type="EMBL" id="AVW91866.1"/>
    </source>
</evidence>
<dbReference type="InterPro" id="IPR036890">
    <property type="entry name" value="HATPase_C_sf"/>
</dbReference>
<dbReference type="Gene3D" id="3.40.50.2300">
    <property type="match status" value="1"/>
</dbReference>
<feature type="modified residue" description="4-aspartylphosphate" evidence="2">
    <location>
        <position position="319"/>
    </location>
</feature>
<dbReference type="Pfam" id="PF00072">
    <property type="entry name" value="Response_reg"/>
    <property type="match status" value="1"/>
</dbReference>
<dbReference type="InterPro" id="IPR001789">
    <property type="entry name" value="Sig_transdc_resp-reg_receiver"/>
</dbReference>
<dbReference type="InterPro" id="IPR005467">
    <property type="entry name" value="His_kinase_dom"/>
</dbReference>
<protein>
    <recommendedName>
        <fullName evidence="7">Histidine kinase</fullName>
    </recommendedName>
</protein>
<dbReference type="SUPFAM" id="SSF55874">
    <property type="entry name" value="ATPase domain of HSP90 chaperone/DNA topoisomerase II/histidine kinase"/>
    <property type="match status" value="1"/>
</dbReference>
<dbReference type="PANTHER" id="PTHR43547">
    <property type="entry name" value="TWO-COMPONENT HISTIDINE KINASE"/>
    <property type="match status" value="1"/>
</dbReference>
<dbReference type="PROSITE" id="PS50110">
    <property type="entry name" value="RESPONSE_REGULATORY"/>
    <property type="match status" value="1"/>
</dbReference>
<evidence type="ECO:0008006" key="7">
    <source>
        <dbReference type="Google" id="ProtNLM"/>
    </source>
</evidence>
<evidence type="ECO:0000256" key="2">
    <source>
        <dbReference type="PROSITE-ProRule" id="PRU00169"/>
    </source>
</evidence>
<organism evidence="5 6">
    <name type="scientific">Celeribacter baekdonensis</name>
    <dbReference type="NCBI Taxonomy" id="875171"/>
    <lineage>
        <taxon>Bacteria</taxon>
        <taxon>Pseudomonadati</taxon>
        <taxon>Pseudomonadota</taxon>
        <taxon>Alphaproteobacteria</taxon>
        <taxon>Rhodobacterales</taxon>
        <taxon>Roseobacteraceae</taxon>
        <taxon>Celeribacter</taxon>
    </lineage>
</organism>
<dbReference type="SMART" id="SM00387">
    <property type="entry name" value="HATPase_c"/>
    <property type="match status" value="1"/>
</dbReference>
<dbReference type="InterPro" id="IPR003594">
    <property type="entry name" value="HATPase_dom"/>
</dbReference>
<dbReference type="SUPFAM" id="SSF52172">
    <property type="entry name" value="CheY-like"/>
    <property type="match status" value="1"/>
</dbReference>
<gene>
    <name evidence="5" type="ORF">DA792_12925</name>
</gene>
<evidence type="ECO:0000259" key="4">
    <source>
        <dbReference type="PROSITE" id="PS50110"/>
    </source>
</evidence>
<dbReference type="CDD" id="cd00156">
    <property type="entry name" value="REC"/>
    <property type="match status" value="1"/>
</dbReference>
<accession>A0A2R4M3Y1</accession>
<dbReference type="InterPro" id="IPR011006">
    <property type="entry name" value="CheY-like_superfamily"/>
</dbReference>
<dbReference type="Gene3D" id="3.30.565.10">
    <property type="entry name" value="Histidine kinase-like ATPase, C-terminal domain"/>
    <property type="match status" value="1"/>
</dbReference>